<evidence type="ECO:0000313" key="2">
    <source>
        <dbReference type="Proteomes" id="UP000742024"/>
    </source>
</evidence>
<reference evidence="1 2" key="1">
    <citation type="journal article" date="2020" name="bioRxiv">
        <title>Whole genome comparisons of ergot fungi reveals the divergence and evolution of species within the genus Claviceps are the result of varying mechanisms driving genome evolution and host range expansion.</title>
        <authorList>
            <person name="Wyka S.A."/>
            <person name="Mondo S.J."/>
            <person name="Liu M."/>
            <person name="Dettman J."/>
            <person name="Nalam V."/>
            <person name="Broders K.D."/>
        </authorList>
    </citation>
    <scope>NUCLEOTIDE SEQUENCE [LARGE SCALE GENOMIC DNA]</scope>
    <source>
        <strain evidence="1 2">LM583</strain>
    </source>
</reference>
<sequence length="127" mass="14621">MKAGTTRAREMSEIVRNPEGSSSCFRPRHLYNDRQKNKHPDVAIAQNQIRFLTFIVEKAHSYSVHRVEMPRLRHETPPASAFWVNGGRWRESVDSREEAVGLSSGVMEPCFYLREEAVGQERHDPGE</sequence>
<keyword evidence="2" id="KW-1185">Reference proteome</keyword>
<dbReference type="EMBL" id="SRPR01000239">
    <property type="protein sequence ID" value="KAG5955760.1"/>
    <property type="molecule type" value="Genomic_DNA"/>
</dbReference>
<protein>
    <submittedName>
        <fullName evidence="1">Uncharacterized protein</fullName>
    </submittedName>
</protein>
<comment type="caution">
    <text evidence="1">The sequence shown here is derived from an EMBL/GenBank/DDBJ whole genome shotgun (WGS) entry which is preliminary data.</text>
</comment>
<dbReference type="Proteomes" id="UP000742024">
    <property type="component" value="Unassembled WGS sequence"/>
</dbReference>
<proteinExistence type="predicted"/>
<name>A0ABQ7P7B9_9HYPO</name>
<accession>A0ABQ7P7B9</accession>
<gene>
    <name evidence="1" type="ORF">E4U57_003151</name>
</gene>
<evidence type="ECO:0000313" key="1">
    <source>
        <dbReference type="EMBL" id="KAG5955760.1"/>
    </source>
</evidence>
<organism evidence="1 2">
    <name type="scientific">Claviceps arundinis</name>
    <dbReference type="NCBI Taxonomy" id="1623583"/>
    <lineage>
        <taxon>Eukaryota</taxon>
        <taxon>Fungi</taxon>
        <taxon>Dikarya</taxon>
        <taxon>Ascomycota</taxon>
        <taxon>Pezizomycotina</taxon>
        <taxon>Sordariomycetes</taxon>
        <taxon>Hypocreomycetidae</taxon>
        <taxon>Hypocreales</taxon>
        <taxon>Clavicipitaceae</taxon>
        <taxon>Claviceps</taxon>
    </lineage>
</organism>